<protein>
    <submittedName>
        <fullName evidence="5">TonB-dependent receptor</fullName>
    </submittedName>
</protein>
<gene>
    <name evidence="5" type="ORF">FSB75_16815</name>
</gene>
<dbReference type="AlphaFoldDB" id="A0A5B8ULB0"/>
<keyword evidence="3" id="KW-0998">Cell outer membrane</keyword>
<comment type="subcellular location">
    <subcellularLocation>
        <location evidence="1">Cell outer membrane</location>
    </subcellularLocation>
</comment>
<dbReference type="GO" id="GO:0009279">
    <property type="term" value="C:cell outer membrane"/>
    <property type="evidence" value="ECO:0007669"/>
    <property type="project" value="UniProtKB-SubCell"/>
</dbReference>
<accession>A0A5B8ULB0</accession>
<dbReference type="Pfam" id="PF07715">
    <property type="entry name" value="Plug"/>
    <property type="match status" value="1"/>
</dbReference>
<evidence type="ECO:0000256" key="3">
    <source>
        <dbReference type="ARBA" id="ARBA00023237"/>
    </source>
</evidence>
<sequence>MRLFFFLLLYFIQVNVLKAQTEISGQIKDNKNKPIPGASVTVKDSYDGGVADSTGRFKFITTEKGQKLLVVTAIGYKGFEQEINLDAPLQPFSFTMKEEPDELKAVVISAGTFEASDRKRAAAVLTSLDVVTTASANGDVTGALKTLPGAQQVGESEGLFVRGGAAAETKIFIDGTLVNKFFFQAGPNIAGYGRFNPFLFKGTVFSTGGYSALYGQALSSAVILESIDLPEQTSASLGLTVLSATAGYQQLNKKKTASWGINYDYTNLGLAFGLVKQKQDYFTVPAFHNIEGNFRIKTSASGMVKYYGNFSNNHLGFTTPSIDAPNYLDKFALKNTYQYHNLSWRERLGTYWRLAAGVSYTNNKDNINGALQDASKKDVTVNGLEFKNFAFDKRGHYVNTKVVFDRRLPGLSAIRFGSEYNFSDDPSVYTDYTNASYKTSLKQHTTALFAESDIYVTNNVAAKVGTRLEHSSYLDKTNIAPRLSLAYKLGKESQASLAYGIFYQNPETQYLPAVSPLDFSKATHYIAQYQKTTSLQVFRVEGFYKKYEQLLKTGTLYNREGQALSSNGFGDAKGFELFWRDKKTVKNFDYWVSYSYLDTKRDYLNFPFAITPNFAAKHTASLVMKKFVLPIKTGFNLSYNYASSRPYYNIVNSGGSYKFSDRGEVPDYHNVSFSLNYVPTVGKKDARSFVVYVLSVNNILNLKQTYGYQYSYDGVRKEAIVPPSRMFVFIGAFFSFGIDRTQDAINANL</sequence>
<keyword evidence="5" id="KW-0675">Receptor</keyword>
<dbReference type="EMBL" id="CP042433">
    <property type="protein sequence ID" value="QEC57491.1"/>
    <property type="molecule type" value="Genomic_DNA"/>
</dbReference>
<proteinExistence type="predicted"/>
<dbReference type="Pfam" id="PF13715">
    <property type="entry name" value="CarbopepD_reg_2"/>
    <property type="match status" value="1"/>
</dbReference>
<keyword evidence="6" id="KW-1185">Reference proteome</keyword>
<dbReference type="OrthoDB" id="1075473at2"/>
<dbReference type="SUPFAM" id="SSF56935">
    <property type="entry name" value="Porins"/>
    <property type="match status" value="1"/>
</dbReference>
<dbReference type="InterPro" id="IPR036942">
    <property type="entry name" value="Beta-barrel_TonB_sf"/>
</dbReference>
<dbReference type="Gene3D" id="2.60.40.1120">
    <property type="entry name" value="Carboxypeptidase-like, regulatory domain"/>
    <property type="match status" value="1"/>
</dbReference>
<evidence type="ECO:0000313" key="6">
    <source>
        <dbReference type="Proteomes" id="UP000321204"/>
    </source>
</evidence>
<evidence type="ECO:0000256" key="2">
    <source>
        <dbReference type="ARBA" id="ARBA00023136"/>
    </source>
</evidence>
<dbReference type="Proteomes" id="UP000321204">
    <property type="component" value="Chromosome"/>
</dbReference>
<dbReference type="InterPro" id="IPR012910">
    <property type="entry name" value="Plug_dom"/>
</dbReference>
<dbReference type="Gene3D" id="2.40.170.20">
    <property type="entry name" value="TonB-dependent receptor, beta-barrel domain"/>
    <property type="match status" value="1"/>
</dbReference>
<dbReference type="SUPFAM" id="SSF49464">
    <property type="entry name" value="Carboxypeptidase regulatory domain-like"/>
    <property type="match status" value="1"/>
</dbReference>
<evidence type="ECO:0000313" key="5">
    <source>
        <dbReference type="EMBL" id="QEC57491.1"/>
    </source>
</evidence>
<dbReference type="RefSeq" id="WP_146789871.1">
    <property type="nucleotide sequence ID" value="NZ_BAABIO010000003.1"/>
</dbReference>
<name>A0A5B8ULB0_9BACT</name>
<dbReference type="KEGG" id="fgg:FSB75_16815"/>
<keyword evidence="2" id="KW-0472">Membrane</keyword>
<dbReference type="InterPro" id="IPR008969">
    <property type="entry name" value="CarboxyPept-like_regulatory"/>
</dbReference>
<evidence type="ECO:0000256" key="1">
    <source>
        <dbReference type="ARBA" id="ARBA00004442"/>
    </source>
</evidence>
<evidence type="ECO:0000259" key="4">
    <source>
        <dbReference type="Pfam" id="PF07715"/>
    </source>
</evidence>
<feature type="domain" description="TonB-dependent receptor plug" evidence="4">
    <location>
        <begin position="135"/>
        <end position="217"/>
    </location>
</feature>
<reference evidence="5 6" key="1">
    <citation type="journal article" date="2015" name="Int. J. Syst. Evol. Microbiol.">
        <title>Flavisolibacter ginsenosidimutans sp. nov., with ginsenoside-converting activity isolated from soil used for cultivating ginseng.</title>
        <authorList>
            <person name="Zhao Y."/>
            <person name="Liu Q."/>
            <person name="Kang M.S."/>
            <person name="Jin F."/>
            <person name="Yu H."/>
            <person name="Im W.T."/>
        </authorList>
    </citation>
    <scope>NUCLEOTIDE SEQUENCE [LARGE SCALE GENOMIC DNA]</scope>
    <source>
        <strain evidence="5 6">Gsoil 636</strain>
    </source>
</reference>
<organism evidence="5 6">
    <name type="scientific">Flavisolibacter ginsenosidimutans</name>
    <dbReference type="NCBI Taxonomy" id="661481"/>
    <lineage>
        <taxon>Bacteria</taxon>
        <taxon>Pseudomonadati</taxon>
        <taxon>Bacteroidota</taxon>
        <taxon>Chitinophagia</taxon>
        <taxon>Chitinophagales</taxon>
        <taxon>Chitinophagaceae</taxon>
        <taxon>Flavisolibacter</taxon>
    </lineage>
</organism>